<evidence type="ECO:0000256" key="1">
    <source>
        <dbReference type="ARBA" id="ARBA00001974"/>
    </source>
</evidence>
<feature type="compositionally biased region" description="Low complexity" evidence="6">
    <location>
        <begin position="145"/>
        <end position="186"/>
    </location>
</feature>
<accession>A0ABQ2M9S7</accession>
<protein>
    <recommendedName>
        <fullName evidence="11">Acyl-CoA oxidase</fullName>
    </recommendedName>
</protein>
<keyword evidence="3" id="KW-0285">Flavoprotein</keyword>
<dbReference type="Gene3D" id="1.20.140.10">
    <property type="entry name" value="Butyryl-CoA Dehydrogenase, subunit A, domain 3"/>
    <property type="match status" value="2"/>
</dbReference>
<comment type="cofactor">
    <cofactor evidence="1">
        <name>FAD</name>
        <dbReference type="ChEBI" id="CHEBI:57692"/>
    </cofactor>
</comment>
<dbReference type="EMBL" id="BMNG01000010">
    <property type="protein sequence ID" value="GGO48578.1"/>
    <property type="molecule type" value="Genomic_DNA"/>
</dbReference>
<dbReference type="Pfam" id="PF22924">
    <property type="entry name" value="ACOX_C_alpha1"/>
    <property type="match status" value="1"/>
</dbReference>
<feature type="compositionally biased region" description="Pro residues" evidence="6">
    <location>
        <begin position="716"/>
        <end position="730"/>
    </location>
</feature>
<evidence type="ECO:0000256" key="5">
    <source>
        <dbReference type="ARBA" id="ARBA00023002"/>
    </source>
</evidence>
<comment type="similarity">
    <text evidence="2">Belongs to the acyl-CoA oxidase family.</text>
</comment>
<keyword evidence="10" id="KW-1185">Reference proteome</keyword>
<sequence>MTLLTLHKDTDQRPGKPRNCSPHPLPGNPPPGHTDKAGKSGQAGRAGKAPRPETAGQTPPAGTAAQPRTAGAGAKTPPHADTAQAPADGETGTALPAPATAQTLPDGEAATALAPTAVGQAPRSGTHSKTPPPGENRQTSLSGDTATGPPATAARAATAPTAPTAATAAGAAGAAGTAAPTLLPRAGGETLPAGNAGTFLQAKTAQQTQTLTAGQTRQAPPPAEAGTPAQAPPPGADGKTLPTSAEETREAGQDGQVPPGGADARADVAGELSALLFTSTSARTAGTAAAPDSDSDRADGEGGEAGSEGDGHARWRALISRPEFRYVPDLSHAERTALSYRRLRLVNQVADPAQLARDPGRLAALHEWTGFIDGGLCTLTSIHYNLFLGSLIDHQDPDTPRDLSDYTALRSTGTFLCTELDHGNDAAALKTTAHHDPETGGFILNTPTPGAAKFMPNTSTTGGPKTGVVAARLIAGGKDHGIFLFLTPLSDSHGHLPGITVRPLPASNGPAVDHCLTTFENVPLPRTALLEADHGRLTPEGTLTSTLGNPRKRFLHSINRVTTGKLCMSAGCLGMARAALAIATAHAHTRHTSGPRRGQRIPLAHHRTHHGRLLEKIATAYALTFLHRNVLAQWKNHTPHNRTETERLIAITKGWITWQARDITTESRERCGAQGLFPHNGITDLTHNIEGGITAEGDNLVIWTKAAAEMILNHPTPTPPPRPTPHPNQPHHPNHPNHPNNYETNQPANPGPPTRPHPADTNPADTDPAQHSLTDLNFLYTLLTHTETLWHTRARTALRQGPTHNPLARWNHAAPHALNMITAHAQRQTAHAFLTTLTHTTHQPTKTLLTHLAHLYLLTQLTPHTGDLLALGHLTPHHIHTLPTTHNHTIQTLQPHMQTLTHAFNLPHPYLTHNPLTHP</sequence>
<evidence type="ECO:0000256" key="3">
    <source>
        <dbReference type="ARBA" id="ARBA00022630"/>
    </source>
</evidence>
<feature type="domain" description="Acyl-CoA oxidase C-alpha1" evidence="8">
    <location>
        <begin position="564"/>
        <end position="708"/>
    </location>
</feature>
<dbReference type="InterPro" id="IPR046373">
    <property type="entry name" value="Acyl-CoA_Oxase/DH_mid-dom_sf"/>
</dbReference>
<dbReference type="Pfam" id="PF01756">
    <property type="entry name" value="ACOX"/>
    <property type="match status" value="1"/>
</dbReference>
<proteinExistence type="inferred from homology"/>
<evidence type="ECO:0000256" key="6">
    <source>
        <dbReference type="SAM" id="MobiDB-lite"/>
    </source>
</evidence>
<evidence type="ECO:0000259" key="8">
    <source>
        <dbReference type="Pfam" id="PF22924"/>
    </source>
</evidence>
<dbReference type="PANTHER" id="PTHR10909:SF382">
    <property type="entry name" value="ACYL-COENZYME A OXIDASE"/>
    <property type="match status" value="1"/>
</dbReference>
<dbReference type="Gene3D" id="2.40.110.10">
    <property type="entry name" value="Butyryl-CoA Dehydrogenase, subunit A, domain 2"/>
    <property type="match status" value="1"/>
</dbReference>
<evidence type="ECO:0000256" key="4">
    <source>
        <dbReference type="ARBA" id="ARBA00022827"/>
    </source>
</evidence>
<evidence type="ECO:0000313" key="9">
    <source>
        <dbReference type="EMBL" id="GGO48578.1"/>
    </source>
</evidence>
<feature type="region of interest" description="Disordered" evidence="6">
    <location>
        <begin position="712"/>
        <end position="771"/>
    </location>
</feature>
<organism evidence="9 10">
    <name type="scientific">Streptomyces lasiicapitis</name>
    <dbReference type="NCBI Taxonomy" id="1923961"/>
    <lineage>
        <taxon>Bacteria</taxon>
        <taxon>Bacillati</taxon>
        <taxon>Actinomycetota</taxon>
        <taxon>Actinomycetes</taxon>
        <taxon>Kitasatosporales</taxon>
        <taxon>Streptomycetaceae</taxon>
        <taxon>Streptomyces</taxon>
    </lineage>
</organism>
<feature type="region of interest" description="Disordered" evidence="6">
    <location>
        <begin position="1"/>
        <end position="264"/>
    </location>
</feature>
<dbReference type="SUPFAM" id="SSF47203">
    <property type="entry name" value="Acyl-CoA dehydrogenase C-terminal domain-like"/>
    <property type="match status" value="2"/>
</dbReference>
<dbReference type="InterPro" id="IPR009100">
    <property type="entry name" value="AcylCoA_DH/oxidase_NM_dom_sf"/>
</dbReference>
<feature type="compositionally biased region" description="Low complexity" evidence="6">
    <location>
        <begin position="283"/>
        <end position="292"/>
    </location>
</feature>
<dbReference type="InterPro" id="IPR002655">
    <property type="entry name" value="Acyl-CoA_oxidase_C"/>
</dbReference>
<feature type="compositionally biased region" description="Low complexity" evidence="6">
    <location>
        <begin position="198"/>
        <end position="229"/>
    </location>
</feature>
<evidence type="ECO:0000256" key="2">
    <source>
        <dbReference type="ARBA" id="ARBA00006288"/>
    </source>
</evidence>
<dbReference type="InterPro" id="IPR055060">
    <property type="entry name" value="ACOX_C_alpha1"/>
</dbReference>
<reference evidence="10" key="1">
    <citation type="journal article" date="2019" name="Int. J. Syst. Evol. Microbiol.">
        <title>The Global Catalogue of Microorganisms (GCM) 10K type strain sequencing project: providing services to taxonomists for standard genome sequencing and annotation.</title>
        <authorList>
            <consortium name="The Broad Institute Genomics Platform"/>
            <consortium name="The Broad Institute Genome Sequencing Center for Infectious Disease"/>
            <person name="Wu L."/>
            <person name="Ma J."/>
        </authorList>
    </citation>
    <scope>NUCLEOTIDE SEQUENCE [LARGE SCALE GENOMIC DNA]</scope>
    <source>
        <strain evidence="10">CGMCC 4.7349</strain>
    </source>
</reference>
<feature type="compositionally biased region" description="Low complexity" evidence="6">
    <location>
        <begin position="91"/>
        <end position="105"/>
    </location>
</feature>
<dbReference type="Proteomes" id="UP000656881">
    <property type="component" value="Unassembled WGS sequence"/>
</dbReference>
<feature type="compositionally biased region" description="Pro residues" evidence="6">
    <location>
        <begin position="23"/>
        <end position="32"/>
    </location>
</feature>
<feature type="domain" description="Acyl-CoA oxidase C-terminal" evidence="7">
    <location>
        <begin position="806"/>
        <end position="908"/>
    </location>
</feature>
<keyword evidence="5" id="KW-0560">Oxidoreductase</keyword>
<dbReference type="PANTHER" id="PTHR10909">
    <property type="entry name" value="ELECTRON TRANSPORT OXIDOREDUCTASE"/>
    <property type="match status" value="1"/>
</dbReference>
<feature type="compositionally biased region" description="Low complexity" evidence="6">
    <location>
        <begin position="52"/>
        <end position="74"/>
    </location>
</feature>
<evidence type="ECO:0000259" key="7">
    <source>
        <dbReference type="Pfam" id="PF01756"/>
    </source>
</evidence>
<feature type="region of interest" description="Disordered" evidence="6">
    <location>
        <begin position="283"/>
        <end position="313"/>
    </location>
</feature>
<dbReference type="InterPro" id="IPR012258">
    <property type="entry name" value="Acyl-CoA_oxidase"/>
</dbReference>
<comment type="caution">
    <text evidence="9">The sequence shown here is derived from an EMBL/GenBank/DDBJ whole genome shotgun (WGS) entry which is preliminary data.</text>
</comment>
<keyword evidence="4" id="KW-0274">FAD</keyword>
<dbReference type="RefSeq" id="WP_189175344.1">
    <property type="nucleotide sequence ID" value="NZ_BMNG01000010.1"/>
</dbReference>
<feature type="compositionally biased region" description="Basic and acidic residues" evidence="6">
    <location>
        <begin position="1"/>
        <end position="14"/>
    </location>
</feature>
<dbReference type="SUPFAM" id="SSF56645">
    <property type="entry name" value="Acyl-CoA dehydrogenase NM domain-like"/>
    <property type="match status" value="1"/>
</dbReference>
<evidence type="ECO:0008006" key="11">
    <source>
        <dbReference type="Google" id="ProtNLM"/>
    </source>
</evidence>
<evidence type="ECO:0000313" key="10">
    <source>
        <dbReference type="Proteomes" id="UP000656881"/>
    </source>
</evidence>
<gene>
    <name evidence="9" type="ORF">GCM10012286_44500</name>
</gene>
<dbReference type="InterPro" id="IPR036250">
    <property type="entry name" value="AcylCo_DH-like_C"/>
</dbReference>
<name>A0ABQ2M9S7_9ACTN</name>